<gene>
    <name evidence="1" type="ORF">DEF24_27605</name>
</gene>
<dbReference type="GO" id="GO:0016740">
    <property type="term" value="F:transferase activity"/>
    <property type="evidence" value="ECO:0007669"/>
    <property type="project" value="UniProtKB-KW"/>
</dbReference>
<evidence type="ECO:0000313" key="1">
    <source>
        <dbReference type="EMBL" id="RCV47127.1"/>
    </source>
</evidence>
<dbReference type="AlphaFoldDB" id="A0A368SXD1"/>
<dbReference type="Proteomes" id="UP000253318">
    <property type="component" value="Unassembled WGS sequence"/>
</dbReference>
<feature type="non-terminal residue" evidence="1">
    <location>
        <position position="1"/>
    </location>
</feature>
<sequence>GEPWIELGAHTLLGADITLSAGFVPGLDLGPRPMAQPSPMRSSGRGSHVVAHASIEVGDFVYTGPHVYITDQNHS</sequence>
<keyword evidence="2" id="KW-1185">Reference proteome</keyword>
<dbReference type="EMBL" id="QEIN01000635">
    <property type="protein sequence ID" value="RCV47127.1"/>
    <property type="molecule type" value="Genomic_DNA"/>
</dbReference>
<comment type="caution">
    <text evidence="1">The sequence shown here is derived from an EMBL/GenBank/DDBJ whole genome shotgun (WGS) entry which is preliminary data.</text>
</comment>
<evidence type="ECO:0000313" key="2">
    <source>
        <dbReference type="Proteomes" id="UP000253318"/>
    </source>
</evidence>
<keyword evidence="1" id="KW-0808">Transferase</keyword>
<organism evidence="1 2">
    <name type="scientific">Marinitenerispora sediminis</name>
    <dbReference type="NCBI Taxonomy" id="1931232"/>
    <lineage>
        <taxon>Bacteria</taxon>
        <taxon>Bacillati</taxon>
        <taxon>Actinomycetota</taxon>
        <taxon>Actinomycetes</taxon>
        <taxon>Streptosporangiales</taxon>
        <taxon>Nocardiopsidaceae</taxon>
        <taxon>Marinitenerispora</taxon>
    </lineage>
</organism>
<name>A0A368SXD1_9ACTN</name>
<proteinExistence type="predicted"/>
<accession>A0A368SXD1</accession>
<feature type="non-terminal residue" evidence="1">
    <location>
        <position position="75"/>
    </location>
</feature>
<protein>
    <submittedName>
        <fullName evidence="1">Sugar acetyltransferase</fullName>
    </submittedName>
</protein>
<reference evidence="1 2" key="1">
    <citation type="submission" date="2018-04" db="EMBL/GenBank/DDBJ databases">
        <title>Novel actinobacteria from marine sediment.</title>
        <authorList>
            <person name="Ng Z.Y."/>
            <person name="Tan G.Y.A."/>
        </authorList>
    </citation>
    <scope>NUCLEOTIDE SEQUENCE [LARGE SCALE GENOMIC DNA]</scope>
    <source>
        <strain evidence="1 2">TPS81</strain>
    </source>
</reference>